<proteinExistence type="predicted"/>
<comment type="caution">
    <text evidence="1">The sequence shown here is derived from an EMBL/GenBank/DDBJ whole genome shotgun (WGS) entry which is preliminary data.</text>
</comment>
<dbReference type="EMBL" id="QXGD01001997">
    <property type="protein sequence ID" value="KAE9195333.1"/>
    <property type="molecule type" value="Genomic_DNA"/>
</dbReference>
<accession>A0A6A3X2H6</accession>
<organism evidence="1 2">
    <name type="scientific">Phytophthora fragariae</name>
    <dbReference type="NCBI Taxonomy" id="53985"/>
    <lineage>
        <taxon>Eukaryota</taxon>
        <taxon>Sar</taxon>
        <taxon>Stramenopiles</taxon>
        <taxon>Oomycota</taxon>
        <taxon>Peronosporomycetes</taxon>
        <taxon>Peronosporales</taxon>
        <taxon>Peronosporaceae</taxon>
        <taxon>Phytophthora</taxon>
    </lineage>
</organism>
<dbReference type="AlphaFoldDB" id="A0A6A3X2H6"/>
<protein>
    <submittedName>
        <fullName evidence="1">Uncharacterized protein</fullName>
    </submittedName>
</protein>
<evidence type="ECO:0000313" key="1">
    <source>
        <dbReference type="EMBL" id="KAE9195333.1"/>
    </source>
</evidence>
<reference evidence="1 2" key="1">
    <citation type="submission" date="2018-08" db="EMBL/GenBank/DDBJ databases">
        <title>Genomic investigation of the strawberry pathogen Phytophthora fragariae indicates pathogenicity is determined by transcriptional variation in three key races.</title>
        <authorList>
            <person name="Adams T.M."/>
            <person name="Armitage A.D."/>
            <person name="Sobczyk M.K."/>
            <person name="Bates H.J."/>
            <person name="Dunwell J.M."/>
            <person name="Nellist C.F."/>
            <person name="Harrison R.J."/>
        </authorList>
    </citation>
    <scope>NUCLEOTIDE SEQUENCE [LARGE SCALE GENOMIC DNA]</scope>
    <source>
        <strain evidence="1 2">BC-1</strain>
    </source>
</reference>
<dbReference type="Proteomes" id="UP000440367">
    <property type="component" value="Unassembled WGS sequence"/>
</dbReference>
<gene>
    <name evidence="1" type="ORF">PF002_g23359</name>
</gene>
<sequence length="65" mass="6931">PQVHRCDLIWPMDTLLELELPDAEVDGDGFFEVLVDVNQRAGPLRAAAPELQHGAGAAGAQQPLA</sequence>
<name>A0A6A3X2H6_9STRA</name>
<feature type="non-terminal residue" evidence="1">
    <location>
        <position position="1"/>
    </location>
</feature>
<evidence type="ECO:0000313" key="2">
    <source>
        <dbReference type="Proteomes" id="UP000440367"/>
    </source>
</evidence>